<gene>
    <name evidence="1" type="ORF">PFR002_LOCUS705</name>
</gene>
<protein>
    <submittedName>
        <fullName evidence="1">Uncharacterized protein</fullName>
    </submittedName>
</protein>
<dbReference type="AlphaFoldDB" id="A0AAV0SUH4"/>
<reference evidence="1" key="1">
    <citation type="submission" date="2022-12" db="EMBL/GenBank/DDBJ databases">
        <authorList>
            <person name="Webb A."/>
        </authorList>
    </citation>
    <scope>NUCLEOTIDE SEQUENCE</scope>
    <source>
        <strain evidence="1">Pf2</strain>
    </source>
</reference>
<dbReference type="EMBL" id="CANTFK010000054">
    <property type="protein sequence ID" value="CAI5705667.1"/>
    <property type="molecule type" value="Genomic_DNA"/>
</dbReference>
<organism evidence="1 2">
    <name type="scientific">Peronospora farinosa</name>
    <dbReference type="NCBI Taxonomy" id="134698"/>
    <lineage>
        <taxon>Eukaryota</taxon>
        <taxon>Sar</taxon>
        <taxon>Stramenopiles</taxon>
        <taxon>Oomycota</taxon>
        <taxon>Peronosporomycetes</taxon>
        <taxon>Peronosporales</taxon>
        <taxon>Peronosporaceae</taxon>
        <taxon>Peronospora</taxon>
    </lineage>
</organism>
<evidence type="ECO:0000313" key="1">
    <source>
        <dbReference type="EMBL" id="CAI5705667.1"/>
    </source>
</evidence>
<dbReference type="Proteomes" id="UP001159659">
    <property type="component" value="Unassembled WGS sequence"/>
</dbReference>
<proteinExistence type="predicted"/>
<accession>A0AAV0SUH4</accession>
<comment type="caution">
    <text evidence="1">The sequence shown here is derived from an EMBL/GenBank/DDBJ whole genome shotgun (WGS) entry which is preliminary data.</text>
</comment>
<name>A0AAV0SUH4_9STRA</name>
<evidence type="ECO:0000313" key="2">
    <source>
        <dbReference type="Proteomes" id="UP001159659"/>
    </source>
</evidence>
<sequence length="106" mass="11420">MTDSTSLHTRELTVSTPVTLNTVVQAVLTDCNVAQLYEIDNMDGVIGKCKFAGRFRSGVASAENVLIGLEIQLQSGKGQILVVMRDSVLSQRLISSIKRALSLQVA</sequence>